<evidence type="ECO:0000259" key="1">
    <source>
        <dbReference type="Pfam" id="PF00561"/>
    </source>
</evidence>
<dbReference type="InterPro" id="IPR029058">
    <property type="entry name" value="AB_hydrolase_fold"/>
</dbReference>
<dbReference type="InterPro" id="IPR000073">
    <property type="entry name" value="AB_hydrolase_1"/>
</dbReference>
<dbReference type="EMBL" id="BAAATL010000016">
    <property type="protein sequence ID" value="GAA2489147.1"/>
    <property type="molecule type" value="Genomic_DNA"/>
</dbReference>
<organism evidence="2 3">
    <name type="scientific">Streptomyces graminearus</name>
    <dbReference type="NCBI Taxonomy" id="284030"/>
    <lineage>
        <taxon>Bacteria</taxon>
        <taxon>Bacillati</taxon>
        <taxon>Actinomycetota</taxon>
        <taxon>Actinomycetes</taxon>
        <taxon>Kitasatosporales</taxon>
        <taxon>Streptomycetaceae</taxon>
        <taxon>Streptomyces</taxon>
    </lineage>
</organism>
<protein>
    <submittedName>
        <fullName evidence="2">Alpha/beta hydrolase</fullName>
    </submittedName>
</protein>
<dbReference type="GO" id="GO:0016787">
    <property type="term" value="F:hydrolase activity"/>
    <property type="evidence" value="ECO:0007669"/>
    <property type="project" value="UniProtKB-KW"/>
</dbReference>
<accession>A0ABP5YYE9</accession>
<dbReference type="Gene3D" id="3.40.50.1820">
    <property type="entry name" value="alpha/beta hydrolase"/>
    <property type="match status" value="1"/>
</dbReference>
<evidence type="ECO:0000313" key="3">
    <source>
        <dbReference type="Proteomes" id="UP001501721"/>
    </source>
</evidence>
<dbReference type="RefSeq" id="WP_346075511.1">
    <property type="nucleotide sequence ID" value="NZ_BAAATL010000016.1"/>
</dbReference>
<reference evidence="3" key="1">
    <citation type="journal article" date="2019" name="Int. J. Syst. Evol. Microbiol.">
        <title>The Global Catalogue of Microorganisms (GCM) 10K type strain sequencing project: providing services to taxonomists for standard genome sequencing and annotation.</title>
        <authorList>
            <consortium name="The Broad Institute Genomics Platform"/>
            <consortium name="The Broad Institute Genome Sequencing Center for Infectious Disease"/>
            <person name="Wu L."/>
            <person name="Ma J."/>
        </authorList>
    </citation>
    <scope>NUCLEOTIDE SEQUENCE [LARGE SCALE GENOMIC DNA]</scope>
    <source>
        <strain evidence="3">JCM 6923</strain>
    </source>
</reference>
<keyword evidence="3" id="KW-1185">Reference proteome</keyword>
<sequence length="312" mass="33321">MTPPYTQGESVWVPTRDGRRLHAMVLDAREPDAGPPASGRVPPTVVFEAGVAADRSSWAGVQPAVARFARAIVYDRAGLGRSAPDPAGRTLARMADDLGDLLDHFGPGPFVLVGHSAGGPIVRRAAADRPDRITGLVLVEPTDEAADVLFSPGFRRMSRLVPRGYGLLARLGLLHLLHRPLLRAAPADVRAAMRREAFTAGAMSTWAETNRTFLDELAVWRDNPPDAGDFALTVVSGARAGDGMSRSIRAAANASHAHRAAVSPRGRQVIAERSGHYVPLTEPGLVVDEIARLVRQPDAPEPKPPVPDDRNA</sequence>
<dbReference type="Proteomes" id="UP001501721">
    <property type="component" value="Unassembled WGS sequence"/>
</dbReference>
<proteinExistence type="predicted"/>
<gene>
    <name evidence="2" type="ORF">GCM10010422_39290</name>
</gene>
<evidence type="ECO:0000313" key="2">
    <source>
        <dbReference type="EMBL" id="GAA2489147.1"/>
    </source>
</evidence>
<feature type="domain" description="AB hydrolase-1" evidence="1">
    <location>
        <begin position="43"/>
        <end position="146"/>
    </location>
</feature>
<name>A0ABP5YYE9_9ACTN</name>
<dbReference type="InterPro" id="IPR050471">
    <property type="entry name" value="AB_hydrolase"/>
</dbReference>
<dbReference type="PANTHER" id="PTHR43433:SF5">
    <property type="entry name" value="AB HYDROLASE-1 DOMAIN-CONTAINING PROTEIN"/>
    <property type="match status" value="1"/>
</dbReference>
<dbReference type="SUPFAM" id="SSF53474">
    <property type="entry name" value="alpha/beta-Hydrolases"/>
    <property type="match status" value="1"/>
</dbReference>
<dbReference type="PANTHER" id="PTHR43433">
    <property type="entry name" value="HYDROLASE, ALPHA/BETA FOLD FAMILY PROTEIN"/>
    <property type="match status" value="1"/>
</dbReference>
<keyword evidence="2" id="KW-0378">Hydrolase</keyword>
<dbReference type="Pfam" id="PF00561">
    <property type="entry name" value="Abhydrolase_1"/>
    <property type="match status" value="1"/>
</dbReference>
<comment type="caution">
    <text evidence="2">The sequence shown here is derived from an EMBL/GenBank/DDBJ whole genome shotgun (WGS) entry which is preliminary data.</text>
</comment>